<comment type="caution">
    <text evidence="2">The sequence shown here is derived from an EMBL/GenBank/DDBJ whole genome shotgun (WGS) entry which is preliminary data.</text>
</comment>
<accession>A0A1F7IJ03</accession>
<gene>
    <name evidence="2" type="ORF">A3B40_01855</name>
</gene>
<protein>
    <submittedName>
        <fullName evidence="2">Uncharacterized protein</fullName>
    </submittedName>
</protein>
<evidence type="ECO:0000256" key="1">
    <source>
        <dbReference type="SAM" id="Phobius"/>
    </source>
</evidence>
<dbReference type="EMBL" id="MGAI01000056">
    <property type="protein sequence ID" value="OGK43317.1"/>
    <property type="molecule type" value="Genomic_DNA"/>
</dbReference>
<evidence type="ECO:0000313" key="3">
    <source>
        <dbReference type="Proteomes" id="UP000178040"/>
    </source>
</evidence>
<reference evidence="2 3" key="1">
    <citation type="journal article" date="2016" name="Nat. Commun.">
        <title>Thousands of microbial genomes shed light on interconnected biogeochemical processes in an aquifer system.</title>
        <authorList>
            <person name="Anantharaman K."/>
            <person name="Brown C.T."/>
            <person name="Hug L.A."/>
            <person name="Sharon I."/>
            <person name="Castelle C.J."/>
            <person name="Probst A.J."/>
            <person name="Thomas B.C."/>
            <person name="Singh A."/>
            <person name="Wilkins M.J."/>
            <person name="Karaoz U."/>
            <person name="Brodie E.L."/>
            <person name="Williams K.H."/>
            <person name="Hubbard S.S."/>
            <person name="Banfield J.F."/>
        </authorList>
    </citation>
    <scope>NUCLEOTIDE SEQUENCE [LARGE SCALE GENOMIC DNA]</scope>
</reference>
<name>A0A1F7IJ03_9BACT</name>
<organism evidence="2 3">
    <name type="scientific">Candidatus Roizmanbacteria bacterium RIFCSPLOWO2_01_FULL_37_16</name>
    <dbReference type="NCBI Taxonomy" id="1802058"/>
    <lineage>
        <taxon>Bacteria</taxon>
        <taxon>Candidatus Roizmaniibacteriota</taxon>
    </lineage>
</organism>
<keyword evidence="1" id="KW-0812">Transmembrane</keyword>
<sequence>MAEKPTFRERIRSLTAPPTLEGRLWNSLGDGLIAVAAYQFGKYLNNLAGDKLNHAGPLLNQATDMLYSNQHLSSEQLVQVTALHNQVQIIFNQVKVLDFASEVTLGVFILASAVLFYNAVRVGIQLAKDNEFKI</sequence>
<dbReference type="AlphaFoldDB" id="A0A1F7IJ03"/>
<dbReference type="Proteomes" id="UP000178040">
    <property type="component" value="Unassembled WGS sequence"/>
</dbReference>
<feature type="transmembrane region" description="Helical" evidence="1">
    <location>
        <begin position="103"/>
        <end position="124"/>
    </location>
</feature>
<evidence type="ECO:0000313" key="2">
    <source>
        <dbReference type="EMBL" id="OGK43317.1"/>
    </source>
</evidence>
<keyword evidence="1" id="KW-1133">Transmembrane helix</keyword>
<proteinExistence type="predicted"/>
<keyword evidence="1" id="KW-0472">Membrane</keyword>